<evidence type="ECO:0000256" key="5">
    <source>
        <dbReference type="ARBA" id="ARBA00023136"/>
    </source>
</evidence>
<feature type="transmembrane region" description="Helical" evidence="6">
    <location>
        <begin position="20"/>
        <end position="37"/>
    </location>
</feature>
<feature type="domain" description="ABC-2 type transporter transmembrane" evidence="7">
    <location>
        <begin position="20"/>
        <end position="367"/>
    </location>
</feature>
<dbReference type="GO" id="GO:0005886">
    <property type="term" value="C:plasma membrane"/>
    <property type="evidence" value="ECO:0007669"/>
    <property type="project" value="UniProtKB-SubCell"/>
</dbReference>
<sequence length="379" mass="43289">MNFFRILIEEFKAVFSNGTILLIVLGGSLMYAFLYPTPYKKDVIRKQQIAIIDMDKTNTSRELIFFVSALPQVSIEYVLDSQKAAKDLLLENKIFGYLVIPEGFESNVHKGIPIYLGYVANASYFSVYGTIVEGLNNAANALGDQIKIEMKMIQNHYLVHEANLLTKDSIPLFNSSIGYLNYALAAVLIFILHQTAIGGTMLIGAFQNYENNPDSYYIKASSLQLIIARFLVFGAIYFILFLLFFGFFFQMYHVNIQANWLDFWCFAFVFIFAILSLGIFLGFLIKDTSLPTQIVLVSSLPIVFVLGFIWPSDLIPDFLKYLANFIPAYHGINGFLRLNQMGAHLEQIMPHFFWLLALGGIFSSFAYFYRNRKIKRMKN</sequence>
<keyword evidence="4 6" id="KW-1133">Transmembrane helix</keyword>
<gene>
    <name evidence="8" type="ORF">CQA57_03090</name>
</gene>
<evidence type="ECO:0000259" key="7">
    <source>
        <dbReference type="Pfam" id="PF12698"/>
    </source>
</evidence>
<dbReference type="AlphaFoldDB" id="A0A3D8JB20"/>
<keyword evidence="5 6" id="KW-0472">Membrane</keyword>
<name>A0A3D8JB20_9HELI</name>
<evidence type="ECO:0000313" key="9">
    <source>
        <dbReference type="Proteomes" id="UP000256695"/>
    </source>
</evidence>
<comment type="caution">
    <text evidence="8">The sequence shown here is derived from an EMBL/GenBank/DDBJ whole genome shotgun (WGS) entry which is preliminary data.</text>
</comment>
<dbReference type="Gene3D" id="3.40.1710.10">
    <property type="entry name" value="abc type-2 transporter like domain"/>
    <property type="match status" value="1"/>
</dbReference>
<dbReference type="GO" id="GO:0140359">
    <property type="term" value="F:ABC-type transporter activity"/>
    <property type="evidence" value="ECO:0007669"/>
    <property type="project" value="InterPro"/>
</dbReference>
<evidence type="ECO:0000313" key="8">
    <source>
        <dbReference type="EMBL" id="RDU74091.1"/>
    </source>
</evidence>
<dbReference type="InterPro" id="IPR013525">
    <property type="entry name" value="ABC2_TM"/>
</dbReference>
<keyword evidence="9" id="KW-1185">Reference proteome</keyword>
<feature type="transmembrane region" description="Helical" evidence="6">
    <location>
        <begin position="348"/>
        <end position="369"/>
    </location>
</feature>
<feature type="transmembrane region" description="Helical" evidence="6">
    <location>
        <begin position="179"/>
        <end position="206"/>
    </location>
</feature>
<evidence type="ECO:0000256" key="4">
    <source>
        <dbReference type="ARBA" id="ARBA00022989"/>
    </source>
</evidence>
<feature type="transmembrane region" description="Helical" evidence="6">
    <location>
        <begin position="261"/>
        <end position="285"/>
    </location>
</feature>
<accession>A0A3D8JB20</accession>
<proteinExistence type="predicted"/>
<dbReference type="OrthoDB" id="9811522at2"/>
<dbReference type="InterPro" id="IPR051449">
    <property type="entry name" value="ABC-2_transporter_component"/>
</dbReference>
<evidence type="ECO:0000256" key="3">
    <source>
        <dbReference type="ARBA" id="ARBA00022692"/>
    </source>
</evidence>
<dbReference type="RefSeq" id="WP_115578773.1">
    <property type="nucleotide sequence ID" value="NZ_NXLX01000005.1"/>
</dbReference>
<dbReference type="EMBL" id="NXLX01000005">
    <property type="protein sequence ID" value="RDU74091.1"/>
    <property type="molecule type" value="Genomic_DNA"/>
</dbReference>
<dbReference type="Proteomes" id="UP000256695">
    <property type="component" value="Unassembled WGS sequence"/>
</dbReference>
<dbReference type="Pfam" id="PF12698">
    <property type="entry name" value="ABC2_membrane_3"/>
    <property type="match status" value="1"/>
</dbReference>
<feature type="transmembrane region" description="Helical" evidence="6">
    <location>
        <begin position="226"/>
        <end position="249"/>
    </location>
</feature>
<evidence type="ECO:0000256" key="1">
    <source>
        <dbReference type="ARBA" id="ARBA00004651"/>
    </source>
</evidence>
<organism evidence="8 9">
    <name type="scientific">Helicobacter anseris</name>
    <dbReference type="NCBI Taxonomy" id="375926"/>
    <lineage>
        <taxon>Bacteria</taxon>
        <taxon>Pseudomonadati</taxon>
        <taxon>Campylobacterota</taxon>
        <taxon>Epsilonproteobacteria</taxon>
        <taxon>Campylobacterales</taxon>
        <taxon>Helicobacteraceae</taxon>
        <taxon>Helicobacter</taxon>
    </lineage>
</organism>
<reference evidence="8 9" key="1">
    <citation type="submission" date="2018-04" db="EMBL/GenBank/DDBJ databases">
        <title>Novel Campyloabacter and Helicobacter Species and Strains.</title>
        <authorList>
            <person name="Mannion A.J."/>
            <person name="Shen Z."/>
            <person name="Fox J.G."/>
        </authorList>
    </citation>
    <scope>NUCLEOTIDE SEQUENCE [LARGE SCALE GENOMIC DNA]</scope>
    <source>
        <strain evidence="8 9">MIT 04-9362</strain>
    </source>
</reference>
<dbReference type="PANTHER" id="PTHR30294:SF46">
    <property type="entry name" value="ABC TRANSPORTER PERMEASE"/>
    <property type="match status" value="1"/>
</dbReference>
<keyword evidence="3 6" id="KW-0812">Transmembrane</keyword>
<protein>
    <submittedName>
        <fullName evidence="8">ABC transporter permease</fullName>
    </submittedName>
</protein>
<comment type="subcellular location">
    <subcellularLocation>
        <location evidence="1">Cell membrane</location>
        <topology evidence="1">Multi-pass membrane protein</topology>
    </subcellularLocation>
</comment>
<evidence type="ECO:0000256" key="6">
    <source>
        <dbReference type="SAM" id="Phobius"/>
    </source>
</evidence>
<evidence type="ECO:0000256" key="2">
    <source>
        <dbReference type="ARBA" id="ARBA00022475"/>
    </source>
</evidence>
<keyword evidence="2" id="KW-1003">Cell membrane</keyword>
<dbReference type="PANTHER" id="PTHR30294">
    <property type="entry name" value="MEMBRANE COMPONENT OF ABC TRANSPORTER YHHJ-RELATED"/>
    <property type="match status" value="1"/>
</dbReference>
<feature type="transmembrane region" description="Helical" evidence="6">
    <location>
        <begin position="291"/>
        <end position="311"/>
    </location>
</feature>